<evidence type="ECO:0000313" key="3">
    <source>
        <dbReference type="EMBL" id="CAD7411380.1"/>
    </source>
</evidence>
<feature type="domain" description="EH" evidence="2">
    <location>
        <begin position="181"/>
        <end position="287"/>
    </location>
</feature>
<reference evidence="3" key="1">
    <citation type="submission" date="2020-11" db="EMBL/GenBank/DDBJ databases">
        <authorList>
            <person name="Tran Van P."/>
        </authorList>
    </citation>
    <scope>NUCLEOTIDE SEQUENCE</scope>
</reference>
<dbReference type="SUPFAM" id="SSF47473">
    <property type="entry name" value="EF-hand"/>
    <property type="match status" value="1"/>
</dbReference>
<dbReference type="InterPro" id="IPR059024">
    <property type="entry name" value="SYNRG_C"/>
</dbReference>
<dbReference type="SMART" id="SM00027">
    <property type="entry name" value="EH"/>
    <property type="match status" value="1"/>
</dbReference>
<protein>
    <recommendedName>
        <fullName evidence="2">EH domain-containing protein</fullName>
    </recommendedName>
</protein>
<sequence>MDEDQHSTSDVHTSRAVLAEDSVLPAGQQISRNFYTVVSVIPESHRNHLAHQMQLHQGSFVPRFNLGRGEYSPTLKVVLVRRYKEHPFRADTPALRPAFGMRLPTLATSNMWPQQQQGVLPASKQQQAATDDQKHREYLKQQQRLRLMAASTNKTLPRADGSSVAAPSFVSSVYPSWMVPSSPLLPAVYRQTWNLVGQLDGFADTNRVSAVLLTSGLPTEVLGYIWSLANRQVAGKLTEQELYVMLALVALAQSGCTFNNLGVLNLIPQPPIPNITLPSVVPTTMELVSNYQGKMRREELNITSLSNTTSISETAPSISNLDDDFDDFTDFQSAAIVPSSTLPPINSLNITPITSTMSHVTVPSNTTEEKLDSSTSFQKFPSVIVVGSTSRGIGSRLANHSLSAPKQSKPHHKHHHHHHRNTRQQANTNFASVAADEDFSDFQQAKDVPIKEIDNMFPKCSVKPPQGKTYLLKESAIRTDAVINQPDIKTSSQPKLLLIDDDKTVKLEQPQEEIKEENTSVARIAPPTTRTSIPPINDTPECETKLATGSMLMSVDEDRYSALRDLSFGTQDSVIEEKPILNSTSVDDFGDFHSAEDSFADIAKREGTTTIVSSLLDNSPVRWQVTDGTTSEPAKFAVDWNTFDFGGSSEMMPTEESFKPTSNLADATSLNFAVGSSSIDSDLSSDFFTLNFDGDKAFDSLKGSKLIVNQNTILELGSGSSTSHDLSGYRFNQVPIKSLPVNSCVGKNILVESEQNQSLNKFLGQIYNDQNGSLDFRHIDGKIGNNSKEQEDDDFGEFVSTEVWEEEGKANSNNKDLFFDDQLGEEPKDTLFFNETLGVGNKDALFYDSQSVSSLELPPLTLSRHGSLPSLDLKIFPNSGERNATDIVFDLSPQGRERQVMEWYRCMESCLSLLQSAVNTFSSVSSEQVLMEVLTAVEGRSYLQDLQEVMNVCHRVEKSYRQTTPPDPRLDALLINIDSSSTSLQPFYNKAGIIVECECPGAEGSIAAACGVCLVAVAPDAASDACRLTYAGHVYHATCANLWVNCVDCSLPALPAISSSGTLL</sequence>
<dbReference type="Pfam" id="PF12763">
    <property type="entry name" value="EH"/>
    <property type="match status" value="1"/>
</dbReference>
<organism evidence="3">
    <name type="scientific">Timema cristinae</name>
    <name type="common">Walking stick</name>
    <dbReference type="NCBI Taxonomy" id="61476"/>
    <lineage>
        <taxon>Eukaryota</taxon>
        <taxon>Metazoa</taxon>
        <taxon>Ecdysozoa</taxon>
        <taxon>Arthropoda</taxon>
        <taxon>Hexapoda</taxon>
        <taxon>Insecta</taxon>
        <taxon>Pterygota</taxon>
        <taxon>Neoptera</taxon>
        <taxon>Polyneoptera</taxon>
        <taxon>Phasmatodea</taxon>
        <taxon>Timematodea</taxon>
        <taxon>Timematoidea</taxon>
        <taxon>Timematidae</taxon>
        <taxon>Timema</taxon>
    </lineage>
</organism>
<dbReference type="Pfam" id="PF25999">
    <property type="entry name" value="SYNRG_C"/>
    <property type="match status" value="1"/>
</dbReference>
<dbReference type="AlphaFoldDB" id="A0A7R9DB06"/>
<accession>A0A7R9DB06</accession>
<dbReference type="Gene3D" id="1.10.238.10">
    <property type="entry name" value="EF-hand"/>
    <property type="match status" value="1"/>
</dbReference>
<dbReference type="InterPro" id="IPR039656">
    <property type="entry name" value="SYNRG"/>
</dbReference>
<dbReference type="EMBL" id="OC322194">
    <property type="protein sequence ID" value="CAD7411380.1"/>
    <property type="molecule type" value="Genomic_DNA"/>
</dbReference>
<dbReference type="GO" id="GO:0030130">
    <property type="term" value="C:clathrin coat of trans-Golgi network vesicle"/>
    <property type="evidence" value="ECO:0007669"/>
    <property type="project" value="TreeGrafter"/>
</dbReference>
<dbReference type="PANTHER" id="PTHR15463">
    <property type="entry name" value="AP1 GAMMA SUBUNIT BINDING PROTEIN 1"/>
    <property type="match status" value="1"/>
</dbReference>
<dbReference type="PROSITE" id="PS50031">
    <property type="entry name" value="EH"/>
    <property type="match status" value="1"/>
</dbReference>
<evidence type="ECO:0000259" key="2">
    <source>
        <dbReference type="PROSITE" id="PS50031"/>
    </source>
</evidence>
<dbReference type="InterPro" id="IPR011992">
    <property type="entry name" value="EF-hand-dom_pair"/>
</dbReference>
<feature type="region of interest" description="Disordered" evidence="1">
    <location>
        <begin position="401"/>
        <end position="424"/>
    </location>
</feature>
<dbReference type="PANTHER" id="PTHR15463:SF2">
    <property type="entry name" value="SYNERGIN GAMMA"/>
    <property type="match status" value="1"/>
</dbReference>
<dbReference type="InterPro" id="IPR000261">
    <property type="entry name" value="EH_dom"/>
</dbReference>
<name>A0A7R9DB06_TIMCR</name>
<evidence type="ECO:0000256" key="1">
    <source>
        <dbReference type="SAM" id="MobiDB-lite"/>
    </source>
</evidence>
<gene>
    <name evidence="3" type="ORF">TCEB3V08_LOCUS10913</name>
</gene>
<proteinExistence type="predicted"/>
<feature type="compositionally biased region" description="Basic residues" evidence="1">
    <location>
        <begin position="408"/>
        <end position="422"/>
    </location>
</feature>